<dbReference type="EC" id="2.7.13.3" evidence="3"/>
<dbReference type="PANTHER" id="PTHR45436">
    <property type="entry name" value="SENSOR HISTIDINE KINASE YKOH"/>
    <property type="match status" value="1"/>
</dbReference>
<reference evidence="13 14" key="1">
    <citation type="submission" date="2020-12" db="EMBL/GenBank/DDBJ databases">
        <title>Novel Thalassolituus-related marine hydrocarbonoclastic bacteria mediated algae-derived hydrocarbons mineralization in twilight zone of the northern South China Sea.</title>
        <authorList>
            <person name="Dong C."/>
        </authorList>
    </citation>
    <scope>NUCLEOTIDE SEQUENCE [LARGE SCALE GENOMIC DNA]</scope>
    <source>
        <strain evidence="13 14">IMCC1826</strain>
    </source>
</reference>
<dbReference type="InterPro" id="IPR003594">
    <property type="entry name" value="HATPase_dom"/>
</dbReference>
<dbReference type="InterPro" id="IPR050428">
    <property type="entry name" value="TCS_sensor_his_kinase"/>
</dbReference>
<dbReference type="InterPro" id="IPR005467">
    <property type="entry name" value="His_kinase_dom"/>
</dbReference>
<comment type="caution">
    <text evidence="13">The sequence shown here is derived from an EMBL/GenBank/DDBJ whole genome shotgun (WGS) entry which is preliminary data.</text>
</comment>
<evidence type="ECO:0000256" key="2">
    <source>
        <dbReference type="ARBA" id="ARBA00004370"/>
    </source>
</evidence>
<evidence type="ECO:0000256" key="7">
    <source>
        <dbReference type="ARBA" id="ARBA00022777"/>
    </source>
</evidence>
<dbReference type="Pfam" id="PF02518">
    <property type="entry name" value="HATPase_c"/>
    <property type="match status" value="1"/>
</dbReference>
<dbReference type="SUPFAM" id="SSF47384">
    <property type="entry name" value="Homodimeric domain of signal transducing histidine kinase"/>
    <property type="match status" value="1"/>
</dbReference>
<keyword evidence="14" id="KW-1185">Reference proteome</keyword>
<evidence type="ECO:0000256" key="9">
    <source>
        <dbReference type="ARBA" id="ARBA00023136"/>
    </source>
</evidence>
<keyword evidence="8 11" id="KW-1133">Transmembrane helix</keyword>
<dbReference type="SMART" id="SM00387">
    <property type="entry name" value="HATPase_c"/>
    <property type="match status" value="1"/>
</dbReference>
<dbReference type="EMBL" id="JAEDAH010000010">
    <property type="protein sequence ID" value="MCA6062474.1"/>
    <property type="molecule type" value="Genomic_DNA"/>
</dbReference>
<dbReference type="Proteomes" id="UP000714380">
    <property type="component" value="Unassembled WGS sequence"/>
</dbReference>
<dbReference type="InterPro" id="IPR036890">
    <property type="entry name" value="HATPase_C_sf"/>
</dbReference>
<comment type="catalytic activity">
    <reaction evidence="1">
        <text>ATP + protein L-histidine = ADP + protein N-phospho-L-histidine.</text>
        <dbReference type="EC" id="2.7.13.3"/>
    </reaction>
</comment>
<keyword evidence="10" id="KW-0175">Coiled coil</keyword>
<keyword evidence="7 13" id="KW-0418">Kinase</keyword>
<evidence type="ECO:0000256" key="5">
    <source>
        <dbReference type="ARBA" id="ARBA00022679"/>
    </source>
</evidence>
<dbReference type="PANTHER" id="PTHR45436:SF5">
    <property type="entry name" value="SENSOR HISTIDINE KINASE TRCS"/>
    <property type="match status" value="1"/>
</dbReference>
<organism evidence="13 14">
    <name type="scientific">Thalassolituus marinus</name>
    <dbReference type="NCBI Taxonomy" id="671053"/>
    <lineage>
        <taxon>Bacteria</taxon>
        <taxon>Pseudomonadati</taxon>
        <taxon>Pseudomonadota</taxon>
        <taxon>Gammaproteobacteria</taxon>
        <taxon>Oceanospirillales</taxon>
        <taxon>Oceanospirillaceae</taxon>
        <taxon>Thalassolituus</taxon>
    </lineage>
</organism>
<keyword evidence="4" id="KW-0597">Phosphoprotein</keyword>
<feature type="coiled-coil region" evidence="10">
    <location>
        <begin position="224"/>
        <end position="251"/>
    </location>
</feature>
<dbReference type="Gene3D" id="1.10.287.130">
    <property type="match status" value="1"/>
</dbReference>
<protein>
    <recommendedName>
        <fullName evidence="3">histidine kinase</fullName>
        <ecNumber evidence="3">2.7.13.3</ecNumber>
    </recommendedName>
</protein>
<dbReference type="GO" id="GO:0016301">
    <property type="term" value="F:kinase activity"/>
    <property type="evidence" value="ECO:0007669"/>
    <property type="project" value="UniProtKB-KW"/>
</dbReference>
<dbReference type="PRINTS" id="PR00344">
    <property type="entry name" value="BCTRLSENSOR"/>
</dbReference>
<accession>A0ABS7ZL70</accession>
<dbReference type="InterPro" id="IPR036097">
    <property type="entry name" value="HisK_dim/P_sf"/>
</dbReference>
<evidence type="ECO:0000259" key="12">
    <source>
        <dbReference type="PROSITE" id="PS50109"/>
    </source>
</evidence>
<evidence type="ECO:0000256" key="8">
    <source>
        <dbReference type="ARBA" id="ARBA00022989"/>
    </source>
</evidence>
<dbReference type="RefSeq" id="WP_225671521.1">
    <property type="nucleotide sequence ID" value="NZ_JAEDAH010000010.1"/>
</dbReference>
<feature type="transmembrane region" description="Helical" evidence="11">
    <location>
        <begin position="159"/>
        <end position="179"/>
    </location>
</feature>
<keyword evidence="9 11" id="KW-0472">Membrane</keyword>
<comment type="subcellular location">
    <subcellularLocation>
        <location evidence="2">Membrane</location>
    </subcellularLocation>
</comment>
<keyword evidence="5" id="KW-0808">Transferase</keyword>
<evidence type="ECO:0000313" key="13">
    <source>
        <dbReference type="EMBL" id="MCA6062474.1"/>
    </source>
</evidence>
<dbReference type="Gene3D" id="3.30.565.10">
    <property type="entry name" value="Histidine kinase-like ATPase, C-terminal domain"/>
    <property type="match status" value="1"/>
</dbReference>
<evidence type="ECO:0000256" key="4">
    <source>
        <dbReference type="ARBA" id="ARBA00022553"/>
    </source>
</evidence>
<evidence type="ECO:0000256" key="3">
    <source>
        <dbReference type="ARBA" id="ARBA00012438"/>
    </source>
</evidence>
<evidence type="ECO:0000313" key="14">
    <source>
        <dbReference type="Proteomes" id="UP000714380"/>
    </source>
</evidence>
<evidence type="ECO:0000256" key="6">
    <source>
        <dbReference type="ARBA" id="ARBA00022692"/>
    </source>
</evidence>
<gene>
    <name evidence="13" type="ORF">I9W95_02525</name>
</gene>
<dbReference type="PROSITE" id="PS50109">
    <property type="entry name" value="HIS_KIN"/>
    <property type="match status" value="1"/>
</dbReference>
<name>A0ABS7ZL70_9GAMM</name>
<evidence type="ECO:0000256" key="1">
    <source>
        <dbReference type="ARBA" id="ARBA00000085"/>
    </source>
</evidence>
<dbReference type="SUPFAM" id="SSF55874">
    <property type="entry name" value="ATPase domain of HSP90 chaperone/DNA topoisomerase II/histidine kinase"/>
    <property type="match status" value="1"/>
</dbReference>
<sequence length="453" mass="51363">MMSIQQQLRRHWLISLLALMLPLLLLADYGVRQMVGHYVLSRLQHDADSLIAALQRDPLSETWQLQDNRLGTVYQRVYSGHYYSIRSDQLLLKSRSLWDKAPPDLNLNSGEQRDWTQPGIDTGNHKEVWLNLALGMTVDNQPFTLWLAEDISAQQRQLLYYRLSALTLLGLTLTVLLLIQRRQLSRAFARLQPLQQQLRELRFGERDNLGAASGQYPQEVQPLAEEIDRLLQQLQQRVGRSRNALGNLAHEMKRPLQQLQLLAEQLSPQQQQQQREVLARLQTLIQRELKRARIVGVASPGRHTKLADELPTLLDVLQRLYPQVQIEASYEPDAILPQDRDDTLELLGNLLDNACLYGGNRVQLSIRNQADVWQIQVCDNGPGITEEQRQHLLQRGTRLDESGPQGSGLGLAIVQDIVSSYSGTLALNANTPQGLCVAIQLPALTITPLQPFD</sequence>
<keyword evidence="6 11" id="KW-0812">Transmembrane</keyword>
<feature type="domain" description="Histidine kinase" evidence="12">
    <location>
        <begin position="247"/>
        <end position="445"/>
    </location>
</feature>
<evidence type="ECO:0000256" key="10">
    <source>
        <dbReference type="SAM" id="Coils"/>
    </source>
</evidence>
<dbReference type="InterPro" id="IPR004358">
    <property type="entry name" value="Sig_transdc_His_kin-like_C"/>
</dbReference>
<proteinExistence type="predicted"/>
<evidence type="ECO:0000256" key="11">
    <source>
        <dbReference type="SAM" id="Phobius"/>
    </source>
</evidence>